<dbReference type="PANTHER" id="PTHR15414:SF0">
    <property type="entry name" value="ENDOPLASMIC RETICULUM LECTIN 1"/>
    <property type="match status" value="1"/>
</dbReference>
<dbReference type="InterPro" id="IPR012913">
    <property type="entry name" value="OS9-like_dom"/>
</dbReference>
<dbReference type="PROSITE" id="PS51914">
    <property type="entry name" value="MRH"/>
    <property type="match status" value="2"/>
</dbReference>
<dbReference type="FunFam" id="2.70.130.10:FF:000001">
    <property type="entry name" value="Endoplasmic reticulum lectin 1"/>
    <property type="match status" value="1"/>
</dbReference>
<sequence>MPPKHIRNIDRQKDTLDAETLVVSSENNEKYKCLLPQFQEKEKDTIDTYSGPSPLQLLQPLFTQLSCSYRLESYWTYEVCHGRYVRQYHEEREGKKVKLQEYYLGRLDNTQFGKLGKELEYLDNRAVEDMPVKKIDGLNMPYLQLNMSDGTECDLNGKKRMTKALYVCYLHGKHEVYSIKETSTCEYEVVVLPQESGENVINCHPLERAAKKPKSLLAMEAESLKLKHQKVTDDEKLQKVFAIFSIDKEGEGQEGETRVRVEIRPVDVTVNQEELASAAAAPKPPPSVKDTSPVSSFLSGKSCLTGLISHSNNISIYEQGSGWWKYEFCYGLSVDQYHVEKDGSKTTINLGRFDRNDHIEWLVKNPHKRPKPSALRKQISHFYAGGGLCEETGHPRQTECRYALAEWSLVETGSAGAGVVKLKCLDNSSSPGSVSLYLLEPKTCEYILGVESPVICNLLPHVDENGLVELNTGSEDEYMTVSLEDEPAGDDLDNTIANGDE</sequence>
<evidence type="ECO:0000256" key="6">
    <source>
        <dbReference type="ARBA" id="ARBA00041108"/>
    </source>
</evidence>
<accession>A0A7R9IMF8</accession>
<proteinExistence type="predicted"/>
<dbReference type="AlphaFoldDB" id="A0A7R9IMF8"/>
<reference evidence="9" key="1">
    <citation type="submission" date="2020-11" db="EMBL/GenBank/DDBJ databases">
        <authorList>
            <person name="Tran Van P."/>
        </authorList>
    </citation>
    <scope>NUCLEOTIDE SEQUENCE</scope>
</reference>
<dbReference type="Pfam" id="PF07915">
    <property type="entry name" value="PRKCSH"/>
    <property type="match status" value="2"/>
</dbReference>
<evidence type="ECO:0000256" key="1">
    <source>
        <dbReference type="ARBA" id="ARBA00004240"/>
    </source>
</evidence>
<evidence type="ECO:0000256" key="7">
    <source>
        <dbReference type="ARBA" id="ARBA00041661"/>
    </source>
</evidence>
<evidence type="ECO:0000259" key="8">
    <source>
        <dbReference type="PROSITE" id="PS51914"/>
    </source>
</evidence>
<evidence type="ECO:0000313" key="9">
    <source>
        <dbReference type="EMBL" id="CAD7461094.1"/>
    </source>
</evidence>
<protein>
    <recommendedName>
        <fullName evidence="6">Endoplasmic reticulum lectin 1</fullName>
    </recommendedName>
    <alternativeName>
        <fullName evidence="7">ER lectin</fullName>
    </alternativeName>
</protein>
<evidence type="ECO:0000256" key="5">
    <source>
        <dbReference type="ARBA" id="ARBA00037585"/>
    </source>
</evidence>
<evidence type="ECO:0000256" key="3">
    <source>
        <dbReference type="ARBA" id="ARBA00022824"/>
    </source>
</evidence>
<gene>
    <name evidence="9" type="ORF">TTEB3V08_LOCUS9007</name>
</gene>
<dbReference type="InterPro" id="IPR044865">
    <property type="entry name" value="MRH_dom"/>
</dbReference>
<dbReference type="InterPro" id="IPR009011">
    <property type="entry name" value="Man6P_isomerase_rcpt-bd_dom_sf"/>
</dbReference>
<dbReference type="SUPFAM" id="SSF50911">
    <property type="entry name" value="Mannose 6-phosphate receptor domain"/>
    <property type="match status" value="1"/>
</dbReference>
<dbReference type="InterPro" id="IPR045149">
    <property type="entry name" value="OS-9-like"/>
</dbReference>
<keyword evidence="4" id="KW-1015">Disulfide bond</keyword>
<dbReference type="GO" id="GO:0030968">
    <property type="term" value="P:endoplasmic reticulum unfolded protein response"/>
    <property type="evidence" value="ECO:0007669"/>
    <property type="project" value="InterPro"/>
</dbReference>
<dbReference type="GO" id="GO:0030970">
    <property type="term" value="P:retrograde protein transport, ER to cytosol"/>
    <property type="evidence" value="ECO:0007669"/>
    <property type="project" value="TreeGrafter"/>
</dbReference>
<comment type="function">
    <text evidence="5">Probable lectin that binds selectively to improperly folded lumenal proteins. May function in endoplasmic reticulum quality control and endoplasmic reticulum-associated degradation (ERAD) of both non-glycosylated proteins and glycoproteins.</text>
</comment>
<evidence type="ECO:0000256" key="2">
    <source>
        <dbReference type="ARBA" id="ARBA00022729"/>
    </source>
</evidence>
<dbReference type="EMBL" id="OE004373">
    <property type="protein sequence ID" value="CAD7461094.1"/>
    <property type="molecule type" value="Genomic_DNA"/>
</dbReference>
<feature type="domain" description="MRH" evidence="8">
    <location>
        <begin position="65"/>
        <end position="199"/>
    </location>
</feature>
<keyword evidence="2" id="KW-0732">Signal</keyword>
<dbReference type="GO" id="GO:0005788">
    <property type="term" value="C:endoplasmic reticulum lumen"/>
    <property type="evidence" value="ECO:0007669"/>
    <property type="project" value="TreeGrafter"/>
</dbReference>
<comment type="subcellular location">
    <subcellularLocation>
        <location evidence="1">Endoplasmic reticulum</location>
    </subcellularLocation>
</comment>
<feature type="domain" description="MRH" evidence="8">
    <location>
        <begin position="312"/>
        <end position="458"/>
    </location>
</feature>
<organism evidence="9">
    <name type="scientific">Timema tahoe</name>
    <dbReference type="NCBI Taxonomy" id="61484"/>
    <lineage>
        <taxon>Eukaryota</taxon>
        <taxon>Metazoa</taxon>
        <taxon>Ecdysozoa</taxon>
        <taxon>Arthropoda</taxon>
        <taxon>Hexapoda</taxon>
        <taxon>Insecta</taxon>
        <taxon>Pterygota</taxon>
        <taxon>Neoptera</taxon>
        <taxon>Polyneoptera</taxon>
        <taxon>Phasmatodea</taxon>
        <taxon>Timematodea</taxon>
        <taxon>Timematoidea</taxon>
        <taxon>Timematidae</taxon>
        <taxon>Timema</taxon>
    </lineage>
</organism>
<name>A0A7R9IMF8_9NEOP</name>
<dbReference type="PANTHER" id="PTHR15414">
    <property type="entry name" value="OS-9-RELATED"/>
    <property type="match status" value="1"/>
</dbReference>
<dbReference type="Gene3D" id="2.70.130.10">
    <property type="entry name" value="Mannose-6-phosphate receptor binding domain"/>
    <property type="match status" value="2"/>
</dbReference>
<evidence type="ECO:0000256" key="4">
    <source>
        <dbReference type="ARBA" id="ARBA00023157"/>
    </source>
</evidence>
<keyword evidence="3" id="KW-0256">Endoplasmic reticulum</keyword>